<dbReference type="AlphaFoldDB" id="X1HKN9"/>
<evidence type="ECO:0000313" key="3">
    <source>
        <dbReference type="EMBL" id="GAH57615.1"/>
    </source>
</evidence>
<dbReference type="Pfam" id="PF01855">
    <property type="entry name" value="POR_N"/>
    <property type="match status" value="1"/>
</dbReference>
<evidence type="ECO:0000256" key="1">
    <source>
        <dbReference type="ARBA" id="ARBA00023002"/>
    </source>
</evidence>
<accession>X1HKN9</accession>
<dbReference type="GO" id="GO:0006979">
    <property type="term" value="P:response to oxidative stress"/>
    <property type="evidence" value="ECO:0007669"/>
    <property type="project" value="TreeGrafter"/>
</dbReference>
<proteinExistence type="predicted"/>
<comment type="caution">
    <text evidence="3">The sequence shown here is derived from an EMBL/GenBank/DDBJ whole genome shotgun (WGS) entry which is preliminary data.</text>
</comment>
<dbReference type="PANTHER" id="PTHR32154">
    <property type="entry name" value="PYRUVATE-FLAVODOXIN OXIDOREDUCTASE-RELATED"/>
    <property type="match status" value="1"/>
</dbReference>
<feature type="non-terminal residue" evidence="3">
    <location>
        <position position="1"/>
    </location>
</feature>
<protein>
    <recommendedName>
        <fullName evidence="2">Pyruvate flavodoxin/ferredoxin oxidoreductase pyrimidine binding domain-containing protein</fullName>
    </recommendedName>
</protein>
<dbReference type="Gene3D" id="3.40.50.970">
    <property type="match status" value="1"/>
</dbReference>
<dbReference type="CDD" id="cd07034">
    <property type="entry name" value="TPP_PYR_PFOR_IOR-alpha_like"/>
    <property type="match status" value="1"/>
</dbReference>
<organism evidence="3">
    <name type="scientific">marine sediment metagenome</name>
    <dbReference type="NCBI Taxonomy" id="412755"/>
    <lineage>
        <taxon>unclassified sequences</taxon>
        <taxon>metagenomes</taxon>
        <taxon>ecological metagenomes</taxon>
    </lineage>
</organism>
<dbReference type="FunFam" id="3.40.50.970:FF:000039">
    <property type="entry name" value="Indolepyruvate oxidoreductase subunit IorA"/>
    <property type="match status" value="1"/>
</dbReference>
<dbReference type="SUPFAM" id="SSF52518">
    <property type="entry name" value="Thiamin diphosphate-binding fold (THDP-binding)"/>
    <property type="match status" value="1"/>
</dbReference>
<name>X1HKN9_9ZZZZ</name>
<dbReference type="InterPro" id="IPR050722">
    <property type="entry name" value="Pyruvate:ferred/Flavod_OxRd"/>
</dbReference>
<dbReference type="EMBL" id="BARU01021178">
    <property type="protein sequence ID" value="GAH57615.1"/>
    <property type="molecule type" value="Genomic_DNA"/>
</dbReference>
<dbReference type="GO" id="GO:0016491">
    <property type="term" value="F:oxidoreductase activity"/>
    <property type="evidence" value="ECO:0007669"/>
    <property type="project" value="UniProtKB-KW"/>
</dbReference>
<feature type="non-terminal residue" evidence="3">
    <location>
        <position position="283"/>
    </location>
</feature>
<evidence type="ECO:0000259" key="2">
    <source>
        <dbReference type="Pfam" id="PF01855"/>
    </source>
</evidence>
<feature type="domain" description="Pyruvate flavodoxin/ferredoxin oxidoreductase pyrimidine binding" evidence="2">
    <location>
        <begin position="132"/>
        <end position="278"/>
    </location>
</feature>
<reference evidence="3" key="1">
    <citation type="journal article" date="2014" name="Front. Microbiol.">
        <title>High frequency of phylogenetically diverse reductive dehalogenase-homologous genes in deep subseafloor sedimentary metagenomes.</title>
        <authorList>
            <person name="Kawai M."/>
            <person name="Futagami T."/>
            <person name="Toyoda A."/>
            <person name="Takaki Y."/>
            <person name="Nishi S."/>
            <person name="Hori S."/>
            <person name="Arai W."/>
            <person name="Tsubouchi T."/>
            <person name="Morono Y."/>
            <person name="Uchiyama I."/>
            <person name="Ito T."/>
            <person name="Fujiyama A."/>
            <person name="Inagaki F."/>
            <person name="Takami H."/>
        </authorList>
    </citation>
    <scope>NUCLEOTIDE SEQUENCE</scope>
    <source>
        <strain evidence="3">Expedition CK06-06</strain>
    </source>
</reference>
<sequence>TFLIASVFTINGYTKKKELFKREFEQKSLRIARVLELCHDILKRHPDLDLTEQGDYLSDFQTETAKKQVARLYELEAAYEELELEAMREVIGNVNENPDRSEIMSYKTNGSTKKELPMSEMVLLGDEALAMGAIHAGLSVAYGYPGTPSSEIMEFLQNYSKKNGGFLASWCSNEKTAYEEAVGVSMVGKRALVTMKHVGLNVAADAFINSALLNIHGGLVLAVADDPGMHSSQNEQDSRFYADFARIVCLEPRNQQEAYKMIKEAFDLSERFHIPIMVRLVTR</sequence>
<dbReference type="InterPro" id="IPR002880">
    <property type="entry name" value="Pyrv_Fd/Flavodoxin_OxRdtase_N"/>
</dbReference>
<dbReference type="PANTHER" id="PTHR32154:SF30">
    <property type="entry name" value="2-OXOACID OXIDOREDUCTASE (FERREDOXIN)"/>
    <property type="match status" value="1"/>
</dbReference>
<keyword evidence="1" id="KW-0560">Oxidoreductase</keyword>
<dbReference type="InterPro" id="IPR029061">
    <property type="entry name" value="THDP-binding"/>
</dbReference>
<gene>
    <name evidence="3" type="ORF">S03H2_34680</name>
</gene>